<dbReference type="EMBL" id="JAAAHS010000166">
    <property type="protein sequence ID" value="NBE53803.1"/>
    <property type="molecule type" value="Genomic_DNA"/>
</dbReference>
<evidence type="ECO:0000256" key="1">
    <source>
        <dbReference type="SAM" id="MobiDB-lite"/>
    </source>
</evidence>
<evidence type="ECO:0000313" key="3">
    <source>
        <dbReference type="Proteomes" id="UP000598297"/>
    </source>
</evidence>
<gene>
    <name evidence="2" type="ORF">GUY60_20735</name>
</gene>
<comment type="caution">
    <text evidence="2">The sequence shown here is derived from an EMBL/GenBank/DDBJ whole genome shotgun (WGS) entry which is preliminary data.</text>
</comment>
<accession>A0A964UTD9</accession>
<dbReference type="AlphaFoldDB" id="A0A964UTD9"/>
<reference evidence="2" key="1">
    <citation type="submission" date="2020-01" db="EMBL/GenBank/DDBJ databases">
        <title>Whole-genome analyses of novel actinobacteria.</title>
        <authorList>
            <person name="Sahin N."/>
        </authorList>
    </citation>
    <scope>NUCLEOTIDE SEQUENCE</scope>
    <source>
        <strain evidence="2">YC537</strain>
    </source>
</reference>
<dbReference type="RefSeq" id="WP_161700032.1">
    <property type="nucleotide sequence ID" value="NZ_JAAAHS010000166.1"/>
</dbReference>
<sequence length="86" mass="9026">MDGDQTDDEARGGTIQPFQGPASRSLDKGLGRCTPAGNCSPAVGLRKISRSCFMARKMLQHAEQPAGHVALMAGEFARDVIGGDLP</sequence>
<keyword evidence="3" id="KW-1185">Reference proteome</keyword>
<proteinExistence type="predicted"/>
<name>A0A964UTD9_9ACTN</name>
<protein>
    <submittedName>
        <fullName evidence="2">Uncharacterized protein</fullName>
    </submittedName>
</protein>
<dbReference type="Proteomes" id="UP000598297">
    <property type="component" value="Unassembled WGS sequence"/>
</dbReference>
<feature type="region of interest" description="Disordered" evidence="1">
    <location>
        <begin position="1"/>
        <end position="39"/>
    </location>
</feature>
<evidence type="ECO:0000313" key="2">
    <source>
        <dbReference type="EMBL" id="NBE53803.1"/>
    </source>
</evidence>
<organism evidence="2 3">
    <name type="scientific">Streptomyces boluensis</name>
    <dbReference type="NCBI Taxonomy" id="1775135"/>
    <lineage>
        <taxon>Bacteria</taxon>
        <taxon>Bacillati</taxon>
        <taxon>Actinomycetota</taxon>
        <taxon>Actinomycetes</taxon>
        <taxon>Kitasatosporales</taxon>
        <taxon>Streptomycetaceae</taxon>
        <taxon>Streptomyces</taxon>
    </lineage>
</organism>